<feature type="signal peptide" evidence="2">
    <location>
        <begin position="1"/>
        <end position="24"/>
    </location>
</feature>
<dbReference type="Gene3D" id="2.60.40.1090">
    <property type="entry name" value="Fimbrial-type adhesion domain"/>
    <property type="match status" value="1"/>
</dbReference>
<dbReference type="InterPro" id="IPR000259">
    <property type="entry name" value="Adhesion_dom_fimbrial"/>
</dbReference>
<keyword evidence="5" id="KW-1185">Reference proteome</keyword>
<dbReference type="EMBL" id="NEVR01000004">
    <property type="protein sequence ID" value="OZI58532.1"/>
    <property type="molecule type" value="Genomic_DNA"/>
</dbReference>
<evidence type="ECO:0000313" key="5">
    <source>
        <dbReference type="Proteomes" id="UP000216354"/>
    </source>
</evidence>
<dbReference type="SUPFAM" id="SSF49401">
    <property type="entry name" value="Bacterial adhesins"/>
    <property type="match status" value="1"/>
</dbReference>
<name>A0ABX4EWX5_9BORD</name>
<feature type="chain" id="PRO_5046443866" evidence="2">
    <location>
        <begin position="25"/>
        <end position="176"/>
    </location>
</feature>
<comment type="caution">
    <text evidence="4">The sequence shown here is derived from an EMBL/GenBank/DDBJ whole genome shotgun (WGS) entry which is preliminary data.</text>
</comment>
<organism evidence="4 5">
    <name type="scientific">Bordetella genomosp. 1</name>
    <dbReference type="NCBI Taxonomy" id="1395607"/>
    <lineage>
        <taxon>Bacteria</taxon>
        <taxon>Pseudomonadati</taxon>
        <taxon>Pseudomonadota</taxon>
        <taxon>Betaproteobacteria</taxon>
        <taxon>Burkholderiales</taxon>
        <taxon>Alcaligenaceae</taxon>
        <taxon>Bordetella</taxon>
    </lineage>
</organism>
<protein>
    <submittedName>
        <fullName evidence="4">Fimbrial protein</fullName>
    </submittedName>
</protein>
<evidence type="ECO:0000256" key="1">
    <source>
        <dbReference type="ARBA" id="ARBA00022729"/>
    </source>
</evidence>
<dbReference type="InterPro" id="IPR036937">
    <property type="entry name" value="Adhesion_dom_fimbrial_sf"/>
</dbReference>
<keyword evidence="1 2" id="KW-0732">Signal</keyword>
<evidence type="ECO:0000259" key="3">
    <source>
        <dbReference type="Pfam" id="PF00419"/>
    </source>
</evidence>
<dbReference type="InterPro" id="IPR008966">
    <property type="entry name" value="Adhesion_dom_sf"/>
</dbReference>
<evidence type="ECO:0000313" key="4">
    <source>
        <dbReference type="EMBL" id="OZI58532.1"/>
    </source>
</evidence>
<dbReference type="PANTHER" id="PTHR33420">
    <property type="entry name" value="FIMBRIAL SUBUNIT ELFA-RELATED"/>
    <property type="match status" value="1"/>
</dbReference>
<proteinExistence type="predicted"/>
<evidence type="ECO:0000256" key="2">
    <source>
        <dbReference type="SAM" id="SignalP"/>
    </source>
</evidence>
<feature type="domain" description="Fimbrial-type adhesion" evidence="3">
    <location>
        <begin position="30"/>
        <end position="176"/>
    </location>
</feature>
<sequence>MPKFPYAKLALAAAIGLASQGAFADDGTIDFIGEIVDAPCSIAPESQNLVVPLGKVSKAELSAAGKKSTPAVFKIKLLNCGASAKGATVTFNGATDATVKDTLSVTAGKVSGSGASGVAVELQDSSGAKIPVGAPSNEYALNVGDNPLVFKAVYVATAAATPGAADATAQFTVTYK</sequence>
<dbReference type="Pfam" id="PF00419">
    <property type="entry name" value="Fimbrial"/>
    <property type="match status" value="1"/>
</dbReference>
<dbReference type="RefSeq" id="WP_094832319.1">
    <property type="nucleotide sequence ID" value="NZ_NEVR01000004.1"/>
</dbReference>
<gene>
    <name evidence="4" type="ORF">CAL27_17715</name>
</gene>
<accession>A0ABX4EWX5</accession>
<dbReference type="Proteomes" id="UP000216354">
    <property type="component" value="Unassembled WGS sequence"/>
</dbReference>
<dbReference type="InterPro" id="IPR050263">
    <property type="entry name" value="Bact_Fimbrial_Adh_Pro"/>
</dbReference>
<reference evidence="4 5" key="1">
    <citation type="submission" date="2017-05" db="EMBL/GenBank/DDBJ databases">
        <title>Complete and WGS of Bordetella genogroups.</title>
        <authorList>
            <person name="Spilker T."/>
            <person name="Lipuma J."/>
        </authorList>
    </citation>
    <scope>NUCLEOTIDE SEQUENCE [LARGE SCALE GENOMIC DNA]</scope>
    <source>
        <strain evidence="4 5">AU9795</strain>
    </source>
</reference>
<dbReference type="PANTHER" id="PTHR33420:SF3">
    <property type="entry name" value="FIMBRIAL SUBUNIT ELFA"/>
    <property type="match status" value="1"/>
</dbReference>